<name>F3L135_9GAMM</name>
<keyword evidence="2" id="KW-1185">Reference proteome</keyword>
<dbReference type="OrthoDB" id="6191410at2"/>
<proteinExistence type="predicted"/>
<dbReference type="Proteomes" id="UP000005615">
    <property type="component" value="Unassembled WGS sequence"/>
</dbReference>
<keyword evidence="1" id="KW-0378">Hydrolase</keyword>
<dbReference type="RefSeq" id="WP_009575417.1">
    <property type="nucleotide sequence ID" value="NZ_AEIG01000026.1"/>
</dbReference>
<dbReference type="Gene3D" id="3.40.50.150">
    <property type="entry name" value="Vaccinia Virus protein VP39"/>
    <property type="match status" value="1"/>
</dbReference>
<dbReference type="SUPFAM" id="SSF53335">
    <property type="entry name" value="S-adenosyl-L-methionine-dependent methyltransferases"/>
    <property type="match status" value="1"/>
</dbReference>
<dbReference type="GO" id="GO:0032259">
    <property type="term" value="P:methylation"/>
    <property type="evidence" value="ECO:0007669"/>
    <property type="project" value="UniProtKB-KW"/>
</dbReference>
<keyword evidence="1" id="KW-0489">Methyltransferase</keyword>
<dbReference type="GO" id="GO:0008757">
    <property type="term" value="F:S-adenosylmethionine-dependent methyltransferase activity"/>
    <property type="evidence" value="ECO:0007669"/>
    <property type="project" value="InterPro"/>
</dbReference>
<dbReference type="Pfam" id="PF08241">
    <property type="entry name" value="Methyltransf_11"/>
    <property type="match status" value="1"/>
</dbReference>
<dbReference type="InterPro" id="IPR029063">
    <property type="entry name" value="SAM-dependent_MTases_sf"/>
</dbReference>
<accession>F3L135</accession>
<dbReference type="InterPro" id="IPR013216">
    <property type="entry name" value="Methyltransf_11"/>
</dbReference>
<dbReference type="EMBL" id="AEIG01000026">
    <property type="protein sequence ID" value="EGG29980.1"/>
    <property type="molecule type" value="Genomic_DNA"/>
</dbReference>
<organism evidence="1 2">
    <name type="scientific">Aequoribacter fuscus</name>
    <dbReference type="NCBI Taxonomy" id="2518989"/>
    <lineage>
        <taxon>Bacteria</taxon>
        <taxon>Pseudomonadati</taxon>
        <taxon>Pseudomonadota</taxon>
        <taxon>Gammaproteobacteria</taxon>
        <taxon>Cellvibrionales</taxon>
        <taxon>Halieaceae</taxon>
        <taxon>Aequoribacter</taxon>
    </lineage>
</organism>
<reference evidence="1 2" key="1">
    <citation type="journal article" date="2011" name="J. Bacteriol.">
        <title>Genome sequence of strain IMCC3088, a proteorhodopsin-containing marine bacterium belonging to the OM60/NOR5 clade.</title>
        <authorList>
            <person name="Jang Y."/>
            <person name="Oh H.M."/>
            <person name="Kang I."/>
            <person name="Lee K."/>
            <person name="Yang S.J."/>
            <person name="Cho J.C."/>
        </authorList>
    </citation>
    <scope>NUCLEOTIDE SEQUENCE [LARGE SCALE GENOMIC DNA]</scope>
    <source>
        <strain evidence="1 2">IMCC3088</strain>
    </source>
</reference>
<evidence type="ECO:0000313" key="1">
    <source>
        <dbReference type="EMBL" id="EGG29980.1"/>
    </source>
</evidence>
<protein>
    <submittedName>
        <fullName evidence="1">SAM-dependent methyltransferase in cluster with Hydroxyacylglutathione hydrolase</fullName>
    </submittedName>
</protein>
<dbReference type="eggNOG" id="COG2226">
    <property type="taxonomic scope" value="Bacteria"/>
</dbReference>
<evidence type="ECO:0000313" key="2">
    <source>
        <dbReference type="Proteomes" id="UP000005615"/>
    </source>
</evidence>
<dbReference type="AlphaFoldDB" id="F3L135"/>
<dbReference type="STRING" id="2518989.IMCC3088_1127"/>
<sequence length="252" mass="28693">MSVSTRQSEIIQQWYHRPSLQDALACVKRELDQALPTCFGYHLVQLADIRFVACYQSSKINHCVRCQPDGEVVSESEHLPFDADSIDVLIAMHSLDTSSNPHQVLREIQRVLAPQGQLFLLGLNPSSLSALSGLLAKLTLREQTSPRSALSVHRLDDWFRLLGMERTRLRYFAHLPYSGTHSKLSRALSKVTRWLEAHRMPAGRLYFIRATKQVCAINRPHLARFRPRLRTIGIGKSVVTSRQTKETLQNND</sequence>
<comment type="caution">
    <text evidence="1">The sequence shown here is derived from an EMBL/GenBank/DDBJ whole genome shotgun (WGS) entry which is preliminary data.</text>
</comment>
<dbReference type="GO" id="GO:0016787">
    <property type="term" value="F:hydrolase activity"/>
    <property type="evidence" value="ECO:0007669"/>
    <property type="project" value="UniProtKB-KW"/>
</dbReference>
<gene>
    <name evidence="1" type="ORF">IMCC3088_1127</name>
</gene>
<keyword evidence="1" id="KW-0808">Transferase</keyword>